<name>A0A017SZ21_9BACT</name>
<proteinExistence type="predicted"/>
<dbReference type="AlphaFoldDB" id="A0A017SZ21"/>
<feature type="region of interest" description="Disordered" evidence="1">
    <location>
        <begin position="1"/>
        <end position="43"/>
    </location>
</feature>
<keyword evidence="3" id="KW-1185">Reference proteome</keyword>
<evidence type="ECO:0000313" key="3">
    <source>
        <dbReference type="Proteomes" id="UP000019678"/>
    </source>
</evidence>
<accession>A0A017SZ21</accession>
<gene>
    <name evidence="2" type="ORF">CAP_7311</name>
</gene>
<reference evidence="2 3" key="1">
    <citation type="submission" date="2013-05" db="EMBL/GenBank/DDBJ databases">
        <title>Genome assembly of Chondromyces apiculatus DSM 436.</title>
        <authorList>
            <person name="Sharma G."/>
            <person name="Khatri I."/>
            <person name="Kaur C."/>
            <person name="Mayilraj S."/>
            <person name="Subramanian S."/>
        </authorList>
    </citation>
    <scope>NUCLEOTIDE SEQUENCE [LARGE SCALE GENOMIC DNA]</scope>
    <source>
        <strain evidence="2 3">DSM 436</strain>
    </source>
</reference>
<evidence type="ECO:0000313" key="2">
    <source>
        <dbReference type="EMBL" id="EYF02239.1"/>
    </source>
</evidence>
<dbReference type="EMBL" id="ASRX01000063">
    <property type="protein sequence ID" value="EYF02239.1"/>
    <property type="molecule type" value="Genomic_DNA"/>
</dbReference>
<comment type="caution">
    <text evidence="2">The sequence shown here is derived from an EMBL/GenBank/DDBJ whole genome shotgun (WGS) entry which is preliminary data.</text>
</comment>
<organism evidence="2 3">
    <name type="scientific">Chondromyces apiculatus DSM 436</name>
    <dbReference type="NCBI Taxonomy" id="1192034"/>
    <lineage>
        <taxon>Bacteria</taxon>
        <taxon>Pseudomonadati</taxon>
        <taxon>Myxococcota</taxon>
        <taxon>Polyangia</taxon>
        <taxon>Polyangiales</taxon>
        <taxon>Polyangiaceae</taxon>
        <taxon>Chondromyces</taxon>
    </lineage>
</organism>
<feature type="compositionally biased region" description="Basic and acidic residues" evidence="1">
    <location>
        <begin position="11"/>
        <end position="30"/>
    </location>
</feature>
<protein>
    <submittedName>
        <fullName evidence="2">Uncharacterized protein</fullName>
    </submittedName>
</protein>
<evidence type="ECO:0000256" key="1">
    <source>
        <dbReference type="SAM" id="MobiDB-lite"/>
    </source>
</evidence>
<sequence>MCFGGHFLGDLARRSERQPTHEQCPTRDAHPGPSKLHRSSPLSASRWLEATVTDCNLLASHPREPSVSPRRPRCASVRTHLHRHGPPSTTGFRGVSSSNVCLLAPPTLHLG</sequence>
<dbReference type="Proteomes" id="UP000019678">
    <property type="component" value="Unassembled WGS sequence"/>
</dbReference>